<feature type="signal peptide" evidence="7">
    <location>
        <begin position="1"/>
        <end position="27"/>
    </location>
</feature>
<dbReference type="InterPro" id="IPR025256">
    <property type="entry name" value="TM7S3/TM198-like_dom"/>
</dbReference>
<feature type="region of interest" description="Disordered" evidence="5">
    <location>
        <begin position="363"/>
        <end position="462"/>
    </location>
</feature>
<feature type="transmembrane region" description="Helical" evidence="6">
    <location>
        <begin position="142"/>
        <end position="160"/>
    </location>
</feature>
<keyword evidence="4 6" id="KW-0472">Membrane</keyword>
<protein>
    <recommendedName>
        <fullName evidence="8">TM7S3/TM198-like domain-containing protein</fullName>
    </recommendedName>
</protein>
<accession>A0AAD9WFX0</accession>
<feature type="transmembrane region" description="Helical" evidence="6">
    <location>
        <begin position="226"/>
        <end position="243"/>
    </location>
</feature>
<dbReference type="GO" id="GO:0016020">
    <property type="term" value="C:membrane"/>
    <property type="evidence" value="ECO:0007669"/>
    <property type="project" value="UniProtKB-SubCell"/>
</dbReference>
<feature type="region of interest" description="Disordered" evidence="5">
    <location>
        <begin position="846"/>
        <end position="903"/>
    </location>
</feature>
<feature type="compositionally biased region" description="Polar residues" evidence="5">
    <location>
        <begin position="690"/>
        <end position="717"/>
    </location>
</feature>
<feature type="region of interest" description="Disordered" evidence="5">
    <location>
        <begin position="38"/>
        <end position="95"/>
    </location>
</feature>
<reference evidence="9" key="1">
    <citation type="submission" date="2023-06" db="EMBL/GenBank/DDBJ databases">
        <title>Draft genome of Marssonina rosae.</title>
        <authorList>
            <person name="Cheng Q."/>
        </authorList>
    </citation>
    <scope>NUCLEOTIDE SEQUENCE</scope>
    <source>
        <strain evidence="9">R4</strain>
    </source>
</reference>
<feature type="region of interest" description="Disordered" evidence="5">
    <location>
        <begin position="682"/>
        <end position="717"/>
    </location>
</feature>
<feature type="compositionally biased region" description="Basic and acidic residues" evidence="5">
    <location>
        <begin position="363"/>
        <end position="397"/>
    </location>
</feature>
<dbReference type="PANTHER" id="PTHR39469">
    <property type="entry name" value="CHROMOSOME 1, WHOLE GENOME SHOTGUN SEQUENCE"/>
    <property type="match status" value="1"/>
</dbReference>
<evidence type="ECO:0000256" key="6">
    <source>
        <dbReference type="SAM" id="Phobius"/>
    </source>
</evidence>
<dbReference type="PANTHER" id="PTHR39469:SF1">
    <property type="entry name" value="DUF4203 DOMAIN-CONTAINING PROTEIN"/>
    <property type="match status" value="1"/>
</dbReference>
<keyword evidence="2 6" id="KW-0812">Transmembrane</keyword>
<gene>
    <name evidence="9" type="ORF">QTJ16_001077</name>
</gene>
<feature type="chain" id="PRO_5042162116" description="TM7S3/TM198-like domain-containing protein" evidence="7">
    <location>
        <begin position="28"/>
        <end position="1097"/>
    </location>
</feature>
<comment type="subcellular location">
    <subcellularLocation>
        <location evidence="1">Membrane</location>
        <topology evidence="1">Multi-pass membrane protein</topology>
    </subcellularLocation>
</comment>
<proteinExistence type="predicted"/>
<evidence type="ECO:0000256" key="5">
    <source>
        <dbReference type="SAM" id="MobiDB-lite"/>
    </source>
</evidence>
<feature type="compositionally biased region" description="Low complexity" evidence="5">
    <location>
        <begin position="79"/>
        <end position="95"/>
    </location>
</feature>
<feature type="compositionally biased region" description="Low complexity" evidence="5">
    <location>
        <begin position="1003"/>
        <end position="1014"/>
    </location>
</feature>
<evidence type="ECO:0000256" key="2">
    <source>
        <dbReference type="ARBA" id="ARBA00022692"/>
    </source>
</evidence>
<feature type="region of interest" description="Disordered" evidence="5">
    <location>
        <begin position="1044"/>
        <end position="1068"/>
    </location>
</feature>
<evidence type="ECO:0000256" key="7">
    <source>
        <dbReference type="SAM" id="SignalP"/>
    </source>
</evidence>
<evidence type="ECO:0000259" key="8">
    <source>
        <dbReference type="Pfam" id="PF13886"/>
    </source>
</evidence>
<feature type="transmembrane region" description="Helical" evidence="6">
    <location>
        <begin position="201"/>
        <end position="219"/>
    </location>
</feature>
<evidence type="ECO:0000256" key="1">
    <source>
        <dbReference type="ARBA" id="ARBA00004141"/>
    </source>
</evidence>
<evidence type="ECO:0000256" key="4">
    <source>
        <dbReference type="ARBA" id="ARBA00023136"/>
    </source>
</evidence>
<name>A0AAD9WFX0_9HELO</name>
<feature type="transmembrane region" description="Helical" evidence="6">
    <location>
        <begin position="172"/>
        <end position="189"/>
    </location>
</feature>
<evidence type="ECO:0000256" key="3">
    <source>
        <dbReference type="ARBA" id="ARBA00022989"/>
    </source>
</evidence>
<dbReference type="AlphaFoldDB" id="A0AAD9WFX0"/>
<feature type="transmembrane region" description="Helical" evidence="6">
    <location>
        <begin position="335"/>
        <end position="353"/>
    </location>
</feature>
<evidence type="ECO:0000313" key="10">
    <source>
        <dbReference type="Proteomes" id="UP001285354"/>
    </source>
</evidence>
<feature type="region of interest" description="Disordered" evidence="5">
    <location>
        <begin position="978"/>
        <end position="1014"/>
    </location>
</feature>
<keyword evidence="3 6" id="KW-1133">Transmembrane helix</keyword>
<comment type="caution">
    <text evidence="9">The sequence shown here is derived from an EMBL/GenBank/DDBJ whole genome shotgun (WGS) entry which is preliminary data.</text>
</comment>
<keyword evidence="7" id="KW-0732">Signal</keyword>
<keyword evidence="10" id="KW-1185">Reference proteome</keyword>
<feature type="compositionally biased region" description="Low complexity" evidence="5">
    <location>
        <begin position="855"/>
        <end position="876"/>
    </location>
</feature>
<sequence>MERLYAMRSFLPTLLLCFCAFFPVADQQVIVKRQDGKITPPTTDLAVSTTSSNRPSQTTETMAGTNQENNSAADQSRFTSPSATPSSSPTSSSTSAASAADSAIAPISNINGAAPTSLVNLSTYNSTLTPGKLPITPRVTPAFGITGVILMLSGTVYTLVGLKNKLLHTSLSAGYLSSLAVTVLILYVMNPPISDASQGAYLVAIVITGLIFGGISAVFTEMTEGLGCLLGGFCVSMWLLVLKPGGLLAGTSSKSIFIAALTVAAFASSFSHYTRPYGMISGVSFAGATAVVLGIDCFSRAGLKEFWAYVWNLNDNLFPIGATSYPITRGMKVEIIAMIIFFVAGMVSQLKLWKVTKERREERDLKRLQDKRTMEQEEESVGRRIEHATAEDRKHWEATYGENGRVKPSEPASRDSGVGDMESGKGPRSDVPSVRRSGDDIEIAEISPPTLETGPGLPMSSEGQLGSIMVRVASEMESSQILDEDGASTEQIQNFDNRMSPRNSVLSRRKEEQVLVVGAGGLERRSSQQDCKRKSLGPDITPLPFEIPEGDCASDGSVATFAEGHERVYKRNPEHLSITSLFTRKLSGESARSHGSSRNFVSGEGVSMEDLTISRAIEDDKASSLAATMDGLSDNDDLGSIEFPYDNEVDTTEVVGRESASSTLDRNSVLATATEKLNVKDDEALAPTIGQPSISNTDPDFTLGNNHSGESGKETNAPSVVSAVATKPAKITKNRLPPQVSKLVMLYRTNEWAKHLSGANAPEVEDLKLDERPSQNEKMTEIVAPVNIKELLQTAETTARPASRAASQMPNYGPTLTGSSSSLSNATPAGVMRLDASSLYHPYESEISRTASRASQSQIITRRLRSSSSPLISQQIVESPLEGDSPSSPPTIRSTGKCPSPNIPFGASTLMGKRDSMLRSRPLYPGNASCFAPTPKISQPPSHTGSYAGSVYKCPNTNALVHDDDSMSLSARRQMIRRSSLGQPERVVQQTPSAYDSHQSKHQSSAPQPQLRQQQLASWRASVHQDLQAQAVPKTAIERSRSALWHERQQEGQKRMVEQKKRGERDSKFDEMMRRGDMLDAHREALRRMQANANMHA</sequence>
<dbReference type="Pfam" id="PF13886">
    <property type="entry name" value="TM7S3_TM198"/>
    <property type="match status" value="1"/>
</dbReference>
<feature type="domain" description="TM7S3/TM198-like" evidence="8">
    <location>
        <begin position="147"/>
        <end position="350"/>
    </location>
</feature>
<dbReference type="Proteomes" id="UP001285354">
    <property type="component" value="Unassembled WGS sequence"/>
</dbReference>
<dbReference type="EMBL" id="JAUBYV010000001">
    <property type="protein sequence ID" value="KAK2630257.1"/>
    <property type="molecule type" value="Genomic_DNA"/>
</dbReference>
<evidence type="ECO:0000313" key="9">
    <source>
        <dbReference type="EMBL" id="KAK2630257.1"/>
    </source>
</evidence>
<feature type="region of interest" description="Disordered" evidence="5">
    <location>
        <begin position="795"/>
        <end position="826"/>
    </location>
</feature>
<feature type="compositionally biased region" description="Polar residues" evidence="5">
    <location>
        <begin position="40"/>
        <end position="78"/>
    </location>
</feature>
<feature type="compositionally biased region" description="Low complexity" evidence="5">
    <location>
        <begin position="813"/>
        <end position="826"/>
    </location>
</feature>
<feature type="compositionally biased region" description="Polar residues" evidence="5">
    <location>
        <begin position="988"/>
        <end position="997"/>
    </location>
</feature>
<organism evidence="9 10">
    <name type="scientific">Diplocarpon rosae</name>
    <dbReference type="NCBI Taxonomy" id="946125"/>
    <lineage>
        <taxon>Eukaryota</taxon>
        <taxon>Fungi</taxon>
        <taxon>Dikarya</taxon>
        <taxon>Ascomycota</taxon>
        <taxon>Pezizomycotina</taxon>
        <taxon>Leotiomycetes</taxon>
        <taxon>Helotiales</taxon>
        <taxon>Drepanopezizaceae</taxon>
        <taxon>Diplocarpon</taxon>
    </lineage>
</organism>